<reference evidence="1 2" key="2">
    <citation type="submission" date="2020-07" db="EMBL/GenBank/DDBJ databases">
        <title>Genome assembly of wild tea tree DASZ reveals pedigree and selection history of tea varieties.</title>
        <authorList>
            <person name="Zhang W."/>
        </authorList>
    </citation>
    <scope>NUCLEOTIDE SEQUENCE [LARGE SCALE GENOMIC DNA]</scope>
    <source>
        <strain evidence="2">cv. G240</strain>
        <tissue evidence="1">Leaf</tissue>
    </source>
</reference>
<accession>A0A7J7GVD6</accession>
<reference evidence="2" key="1">
    <citation type="journal article" date="2020" name="Nat. Commun.">
        <title>Genome assembly of wild tea tree DASZ reveals pedigree and selection history of tea varieties.</title>
        <authorList>
            <person name="Zhang W."/>
            <person name="Zhang Y."/>
            <person name="Qiu H."/>
            <person name="Guo Y."/>
            <person name="Wan H."/>
            <person name="Zhang X."/>
            <person name="Scossa F."/>
            <person name="Alseekh S."/>
            <person name="Zhang Q."/>
            <person name="Wang P."/>
            <person name="Xu L."/>
            <person name="Schmidt M.H."/>
            <person name="Jia X."/>
            <person name="Li D."/>
            <person name="Zhu A."/>
            <person name="Guo F."/>
            <person name="Chen W."/>
            <person name="Ni D."/>
            <person name="Usadel B."/>
            <person name="Fernie A.R."/>
            <person name="Wen W."/>
        </authorList>
    </citation>
    <scope>NUCLEOTIDE SEQUENCE [LARGE SCALE GENOMIC DNA]</scope>
    <source>
        <strain evidence="2">cv. G240</strain>
    </source>
</reference>
<organism evidence="1 2">
    <name type="scientific">Camellia sinensis</name>
    <name type="common">Tea plant</name>
    <name type="synonym">Thea sinensis</name>
    <dbReference type="NCBI Taxonomy" id="4442"/>
    <lineage>
        <taxon>Eukaryota</taxon>
        <taxon>Viridiplantae</taxon>
        <taxon>Streptophyta</taxon>
        <taxon>Embryophyta</taxon>
        <taxon>Tracheophyta</taxon>
        <taxon>Spermatophyta</taxon>
        <taxon>Magnoliopsida</taxon>
        <taxon>eudicotyledons</taxon>
        <taxon>Gunneridae</taxon>
        <taxon>Pentapetalae</taxon>
        <taxon>asterids</taxon>
        <taxon>Ericales</taxon>
        <taxon>Theaceae</taxon>
        <taxon>Camellia</taxon>
    </lineage>
</organism>
<keyword evidence="2" id="KW-1185">Reference proteome</keyword>
<dbReference type="EMBL" id="JACBKZ010000008">
    <property type="protein sequence ID" value="KAF5943404.1"/>
    <property type="molecule type" value="Genomic_DNA"/>
</dbReference>
<dbReference type="Proteomes" id="UP000593564">
    <property type="component" value="Unassembled WGS sequence"/>
</dbReference>
<protein>
    <submittedName>
        <fullName evidence="1">Uncharacterized protein</fullName>
    </submittedName>
</protein>
<name>A0A7J7GVD6_CAMSI</name>
<dbReference type="AlphaFoldDB" id="A0A7J7GVD6"/>
<evidence type="ECO:0000313" key="2">
    <source>
        <dbReference type="Proteomes" id="UP000593564"/>
    </source>
</evidence>
<sequence length="77" mass="9090">MMKVWQRRWVVGDDGNGAVVEKKKEEAAKMAVVRDHGDAAMMAMVERLALRIRVRVWEIRVRGLEMRVEMEFYLLQN</sequence>
<proteinExistence type="predicted"/>
<comment type="caution">
    <text evidence="1">The sequence shown here is derived from an EMBL/GenBank/DDBJ whole genome shotgun (WGS) entry which is preliminary data.</text>
</comment>
<evidence type="ECO:0000313" key="1">
    <source>
        <dbReference type="EMBL" id="KAF5943404.1"/>
    </source>
</evidence>
<gene>
    <name evidence="1" type="ORF">HYC85_017481</name>
</gene>